<evidence type="ECO:0000313" key="5">
    <source>
        <dbReference type="Proteomes" id="UP000807716"/>
    </source>
</evidence>
<dbReference type="GO" id="GO:0043565">
    <property type="term" value="F:sequence-specific DNA binding"/>
    <property type="evidence" value="ECO:0007669"/>
    <property type="project" value="InterPro"/>
</dbReference>
<feature type="region of interest" description="Disordered" evidence="2">
    <location>
        <begin position="389"/>
        <end position="470"/>
    </location>
</feature>
<feature type="compositionally biased region" description="Basic and acidic residues" evidence="2">
    <location>
        <begin position="1241"/>
        <end position="1257"/>
    </location>
</feature>
<feature type="region of interest" description="Disordered" evidence="2">
    <location>
        <begin position="583"/>
        <end position="686"/>
    </location>
</feature>
<dbReference type="GO" id="GO:0006355">
    <property type="term" value="P:regulation of DNA-templated transcription"/>
    <property type="evidence" value="ECO:0007669"/>
    <property type="project" value="InterPro"/>
</dbReference>
<feature type="compositionally biased region" description="Polar residues" evidence="2">
    <location>
        <begin position="307"/>
        <end position="327"/>
    </location>
</feature>
<dbReference type="InterPro" id="IPR016197">
    <property type="entry name" value="Chromo-like_dom_sf"/>
</dbReference>
<keyword evidence="5" id="KW-1185">Reference proteome</keyword>
<dbReference type="PANTHER" id="PTHR48125:SF12">
    <property type="entry name" value="AT HOOK TRANSCRIPTION FACTOR FAMILY-RELATED"/>
    <property type="match status" value="1"/>
</dbReference>
<feature type="region of interest" description="Disordered" evidence="2">
    <location>
        <begin position="1219"/>
        <end position="1264"/>
    </location>
</feature>
<dbReference type="PROSITE" id="PS50114">
    <property type="entry name" value="GATA_ZN_FINGER_2"/>
    <property type="match status" value="1"/>
</dbReference>
<feature type="compositionally biased region" description="Basic and acidic residues" evidence="2">
    <location>
        <begin position="346"/>
        <end position="359"/>
    </location>
</feature>
<feature type="compositionally biased region" description="Polar residues" evidence="2">
    <location>
        <begin position="778"/>
        <end position="789"/>
    </location>
</feature>
<proteinExistence type="predicted"/>
<keyword evidence="1" id="KW-0479">Metal-binding</keyword>
<feature type="compositionally biased region" description="Basic residues" evidence="2">
    <location>
        <begin position="630"/>
        <end position="640"/>
    </location>
</feature>
<feature type="region of interest" description="Disordered" evidence="2">
    <location>
        <begin position="36"/>
        <end position="85"/>
    </location>
</feature>
<organism evidence="4 5">
    <name type="scientific">Actinomortierella ambigua</name>
    <dbReference type="NCBI Taxonomy" id="1343610"/>
    <lineage>
        <taxon>Eukaryota</taxon>
        <taxon>Fungi</taxon>
        <taxon>Fungi incertae sedis</taxon>
        <taxon>Mucoromycota</taxon>
        <taxon>Mortierellomycotina</taxon>
        <taxon>Mortierellomycetes</taxon>
        <taxon>Mortierellales</taxon>
        <taxon>Mortierellaceae</taxon>
        <taxon>Actinomortierella</taxon>
    </lineage>
</organism>
<feature type="compositionally biased region" description="Basic and acidic residues" evidence="2">
    <location>
        <begin position="1219"/>
        <end position="1233"/>
    </location>
</feature>
<feature type="compositionally biased region" description="Basic residues" evidence="2">
    <location>
        <begin position="47"/>
        <end position="56"/>
    </location>
</feature>
<keyword evidence="1" id="KW-0863">Zinc-finger</keyword>
<feature type="region of interest" description="Disordered" evidence="2">
    <location>
        <begin position="812"/>
        <end position="842"/>
    </location>
</feature>
<dbReference type="SMART" id="SM00384">
    <property type="entry name" value="AT_hook"/>
    <property type="match status" value="2"/>
</dbReference>
<dbReference type="Gene3D" id="3.40.50.150">
    <property type="entry name" value="Vaccinia Virus protein VP39"/>
    <property type="match status" value="2"/>
</dbReference>
<feature type="compositionally biased region" description="Polar residues" evidence="2">
    <location>
        <begin position="677"/>
        <end position="686"/>
    </location>
</feature>
<feature type="region of interest" description="Disordered" evidence="2">
    <location>
        <begin position="917"/>
        <end position="966"/>
    </location>
</feature>
<keyword evidence="1" id="KW-0862">Zinc</keyword>
<feature type="region of interest" description="Disordered" evidence="2">
    <location>
        <begin position="982"/>
        <end position="1150"/>
    </location>
</feature>
<feature type="domain" description="GATA-type" evidence="3">
    <location>
        <begin position="1840"/>
        <end position="1870"/>
    </location>
</feature>
<dbReference type="PANTHER" id="PTHR48125">
    <property type="entry name" value="LP07818P1"/>
    <property type="match status" value="1"/>
</dbReference>
<feature type="compositionally biased region" description="Low complexity" evidence="2">
    <location>
        <begin position="70"/>
        <end position="85"/>
    </location>
</feature>
<comment type="caution">
    <text evidence="4">The sequence shown here is derived from an EMBL/GenBank/DDBJ whole genome shotgun (WGS) entry which is preliminary data.</text>
</comment>
<feature type="compositionally biased region" description="Low complexity" evidence="2">
    <location>
        <begin position="812"/>
        <end position="829"/>
    </location>
</feature>
<feature type="compositionally biased region" description="Polar residues" evidence="2">
    <location>
        <begin position="1078"/>
        <end position="1091"/>
    </location>
</feature>
<dbReference type="EMBL" id="JAAAJB010000410">
    <property type="protein sequence ID" value="KAG0256441.1"/>
    <property type="molecule type" value="Genomic_DNA"/>
</dbReference>
<feature type="compositionally biased region" description="Basic and acidic residues" evidence="2">
    <location>
        <begin position="596"/>
        <end position="605"/>
    </location>
</feature>
<dbReference type="InterPro" id="IPR000679">
    <property type="entry name" value="Znf_GATA"/>
</dbReference>
<feature type="compositionally biased region" description="Low complexity" evidence="2">
    <location>
        <begin position="439"/>
        <end position="454"/>
    </location>
</feature>
<feature type="compositionally biased region" description="Basic and acidic residues" evidence="2">
    <location>
        <begin position="941"/>
        <end position="952"/>
    </location>
</feature>
<dbReference type="InterPro" id="IPR017956">
    <property type="entry name" value="AT_hook_DNA-bd_motif"/>
</dbReference>
<dbReference type="CDD" id="cd20104">
    <property type="entry name" value="MBT_PHF20L1-like"/>
    <property type="match status" value="1"/>
</dbReference>
<name>A0A9P6Q0N5_9FUNG</name>
<feature type="region of interest" description="Disordered" evidence="2">
    <location>
        <begin position="297"/>
        <end position="362"/>
    </location>
</feature>
<protein>
    <recommendedName>
        <fullName evidence="3">GATA-type domain-containing protein</fullName>
    </recommendedName>
</protein>
<dbReference type="CDD" id="cd02440">
    <property type="entry name" value="AdoMet_MTases"/>
    <property type="match status" value="1"/>
</dbReference>
<feature type="region of interest" description="Disordered" evidence="2">
    <location>
        <begin position="721"/>
        <end position="757"/>
    </location>
</feature>
<evidence type="ECO:0000313" key="4">
    <source>
        <dbReference type="EMBL" id="KAG0256441.1"/>
    </source>
</evidence>
<evidence type="ECO:0000256" key="2">
    <source>
        <dbReference type="SAM" id="MobiDB-lite"/>
    </source>
</evidence>
<accession>A0A9P6Q0N5</accession>
<dbReference type="InterPro" id="IPR029063">
    <property type="entry name" value="SAM-dependent_MTases_sf"/>
</dbReference>
<dbReference type="GO" id="GO:0008270">
    <property type="term" value="F:zinc ion binding"/>
    <property type="evidence" value="ECO:0007669"/>
    <property type="project" value="UniProtKB-KW"/>
</dbReference>
<feature type="region of interest" description="Disordered" evidence="2">
    <location>
        <begin position="772"/>
        <end position="796"/>
    </location>
</feature>
<evidence type="ECO:0000259" key="3">
    <source>
        <dbReference type="PROSITE" id="PS50114"/>
    </source>
</evidence>
<dbReference type="SUPFAM" id="SSF53335">
    <property type="entry name" value="S-adenosyl-L-methionine-dependent methyltransferases"/>
    <property type="match status" value="1"/>
</dbReference>
<dbReference type="SUPFAM" id="SSF54160">
    <property type="entry name" value="Chromo domain-like"/>
    <property type="match status" value="2"/>
</dbReference>
<gene>
    <name evidence="4" type="ORF">DFQ27_005742</name>
</gene>
<feature type="compositionally biased region" description="Low complexity" evidence="2">
    <location>
        <begin position="730"/>
        <end position="739"/>
    </location>
</feature>
<evidence type="ECO:0000256" key="1">
    <source>
        <dbReference type="PROSITE-ProRule" id="PRU00094"/>
    </source>
</evidence>
<dbReference type="OrthoDB" id="161570at2759"/>
<reference evidence="4" key="1">
    <citation type="journal article" date="2020" name="Fungal Divers.">
        <title>Resolving the Mortierellaceae phylogeny through synthesis of multi-gene phylogenetics and phylogenomics.</title>
        <authorList>
            <person name="Vandepol N."/>
            <person name="Liber J."/>
            <person name="Desiro A."/>
            <person name="Na H."/>
            <person name="Kennedy M."/>
            <person name="Barry K."/>
            <person name="Grigoriev I.V."/>
            <person name="Miller A.N."/>
            <person name="O'Donnell K."/>
            <person name="Stajich J.E."/>
            <person name="Bonito G."/>
        </authorList>
    </citation>
    <scope>NUCLEOTIDE SEQUENCE</scope>
    <source>
        <strain evidence="4">BC1065</strain>
    </source>
</reference>
<sequence>MSLPPVKDADTAALPATVHLDRQDVHNDAMAVLTVAPDEIQIQTQPVKRKRGRPPKPKPDALHDPRVHDASSLSQAPTLSPLAPLLPQLPVTDHLNPGSTATSTIKVVNGFTWCSRCQSELNQDKAGLSPLDFSHCLHASQGIASDFWSKEDGEDIEPGCGCLETLLEQNGSLDHKMPSLLLMSSNKSSLLASSTESTHLLEEDEGDPAAASTIVEISVAVSASSTSESHSIKPLEKDILAGDKVQETLGDNASTSHLECDSCSRKGLFKVLRVGALNVCPDCADIFRDAGAVRGSRRASSSLSSSTQKQNSGRKSNIVKGTSNTIVTGKVAQSLHSPLPGNVSDHTQREPRSRTRTADDDSIIVVDDEAALSAPTHEGSFMLSTPFAAEKAPEEDESPFIPLRSTSPSNHTSTSSDSLDTAMSPTQPVPKKRGRPRKSVPAASSVVSNSTTPSEQFASKKKSKTSSVTPTLATLTLSSTAASTSEFMTTGAFLTRTASKLLLSGQQAQAVDCNVYGYAYGRKVRVRHRDGLFYFGSMIDLNHDRIRVRFDGWSEEWDEWINSESRRLHILSPDQLKEYEASLETNSSAPMPGAAAKEEMERKEGTLSAGSQSAGGGEGPSEVSTSANIKSKRSASKKKKEASAKEKPRPRLFIDLTDVKSSATPLLPTKADEDTTTNDTAGPSSVCVQEDQVGPMVVQSDTIGAHSALVPTLFTELPPHTEDPFVTTCPSPATESPAPSLSPPPALETENTPPAESGTWQALRIESLLQASKGEPGQPSSPTQASDGQPSDDIANDIGATVSESAAAALVPTQQPHTTIPTTTAQAAAAKKKKTNTPPTPEIQQLLDRVPLGARVQIRSKNGKQMHDATVVMVHDKKICLHFEQVNARSGMARDDIWLNVASRRIFVSGNPLRSLNKEKGCSDDDDDVDGGGGSCADTRGIAESRGEKENKPLLLDTGSDSPPRRKLEVVIEIPFNRKTMADMDPNTLSISPPATKGKKKKPPHSTLATEEHLESPLSSTPADALLSPSLGVGSSKKKTAKSSKSSKSTSNEEPQVTKKGKQQRKSGVDAIAPISGAHSSEPLTAITGSASPPPFQNGLTFKNQIPLAPPNLEDDSEQLPSSPSSGGGPSKVDTKKVDEPPLQVIPPLPPPLPITAFEFEDQTAEVLKIVHHILDSGAIVNRVIPPAPEEEEILPRYFRNMSKARKRKLQELLKDAKEGKLDLNDIPGKDGNDEGGETGDGEKGEGEGRQEDHQPNFDENGEPTEHLLRRLGYHIPSVASEAVTYRDVMDGCDYVVNEWVKPATPEIRKIRQDAMRNMTRIPLLQYVRQITYGTEHLDKDIELRDDLTRRKRLAKKLQASSIGLKLAEKIDPEALMNESSETSVKVQKALERYKKKIKKKREKRLLENMKDPDAEETAAAAAAGDKFQNLRSLTRTKKRPRLLKDDHIAFLRKRYTPGTRIRARDKQMEWLVAIVKDLRNSRVLVHYEGFSEYYNEWIDINSERLRFDPALDQKPLEPEQPPTVASEEPVPVDTLAEPEAAPDAEVKKKPQKKTASKKGKEPPPVEEPPAVEKEPDQPVFEEDDMVSVDCVQCHVQLTQFRYCCTYCEKDEGYEPFNLCLWCFSSAFPEDHDHPRNSFAVKRVMGSTAAKPVAGEIISKFEQETFDLTYQEPQAVYQAMNPEDPDSPWNAMDSRSLENGQVFTFMQQWKQRKICAFCNDDDTTKDHFIGPQPFILSSTNRYGDEKKKNFWAHDACARYSPEVIQDRNGSWFNVAMAMRRGRNNCFDAKEIDHDHDKEDFEITSLEMKRKERLAQKAAQAKAKEDITKKKPVSNRPKFKSLSNKMCSYCWSTSSTKWRKVYNGVLMCEDCFMAGPSINQSLPPLVNGIESDTVVPEEAPTPGGVGRYATNAEDYSHSPYFTRTTVSADRFDHSQSQAVYLDSYGPAEHQLYSLTIDTTYYDIPGRAPRWATHSGTDYHGTWLPQTVRRAVTRWTKPNDRVLSNFLGRGTDAIECFLLGRRCTAVDINPAAITLSIRNCSFAIPPDTAIKAEHRPIIMQGDSRKLVGPLFDDESFDHVLSHPPYKDCVAYSTHIEGDLSRFNNAGEFQREMKNVIRETHRLLKKGRRCTLGIGDNREHCFYIPVSFQLIRQYIDEGFELEELIVKRQRYCAIFIATLRKVPKENHDRMILEPDDSLLSKIKVTSILRSIPSCPIERKSVVMGSVWTFKPSPEYDFPTLCISRMVERFGRNDANWEEFKLELNMTDNDEDDTALNYTHHEPLQSAQADEDDNLVSYERDRLQQIQENNRMLLALGLITELSETSDDIGHQKKILREDPHISKAETALMCIAHVPGVGSNMAHHTSSTACLRTREQIDVYRMAIMDLARKAREQLPLTGVFVVGVQDIRTRDNKLYPLSMLVLEDIIRVIGETHLRLKELIEVVPDGYQKDRRKVTSWEEYQEERNWPGDQIPDYHLPIVHACYLVFTKVKEYDSTRE</sequence>
<feature type="compositionally biased region" description="Low complexity" evidence="2">
    <location>
        <begin position="405"/>
        <end position="424"/>
    </location>
</feature>
<dbReference type="Gene3D" id="2.30.30.140">
    <property type="match status" value="2"/>
</dbReference>
<feature type="region of interest" description="Disordered" evidence="2">
    <location>
        <begin position="1538"/>
        <end position="1578"/>
    </location>
</feature>
<feature type="compositionally biased region" description="Basic and acidic residues" evidence="2">
    <location>
        <begin position="57"/>
        <end position="69"/>
    </location>
</feature>
<dbReference type="Proteomes" id="UP000807716">
    <property type="component" value="Unassembled WGS sequence"/>
</dbReference>
<feature type="compositionally biased region" description="Low complexity" evidence="2">
    <location>
        <begin position="297"/>
        <end position="306"/>
    </location>
</feature>